<reference evidence="1" key="1">
    <citation type="submission" date="2021-03" db="EMBL/GenBank/DDBJ databases">
        <title>Fibrella sp. HMF5335 genome sequencing and assembly.</title>
        <authorList>
            <person name="Kang H."/>
            <person name="Kim H."/>
            <person name="Bae S."/>
            <person name="Joh K."/>
        </authorList>
    </citation>
    <scope>NUCLEOTIDE SEQUENCE</scope>
    <source>
        <strain evidence="1">HMF5335</strain>
    </source>
</reference>
<dbReference type="EMBL" id="JAFMYV010000017">
    <property type="protein sequence ID" value="MBO0939769.1"/>
    <property type="molecule type" value="Genomic_DNA"/>
</dbReference>
<accession>A0A939GIM2</accession>
<dbReference type="RefSeq" id="WP_207367300.1">
    <property type="nucleotide sequence ID" value="NZ_JAFMYV010000017.1"/>
</dbReference>
<dbReference type="Proteomes" id="UP000664034">
    <property type="component" value="Unassembled WGS sequence"/>
</dbReference>
<keyword evidence="2" id="KW-1185">Reference proteome</keyword>
<evidence type="ECO:0000313" key="1">
    <source>
        <dbReference type="EMBL" id="MBO0939769.1"/>
    </source>
</evidence>
<evidence type="ECO:0008006" key="3">
    <source>
        <dbReference type="Google" id="ProtNLM"/>
    </source>
</evidence>
<comment type="caution">
    <text evidence="1">The sequence shown here is derived from an EMBL/GenBank/DDBJ whole genome shotgun (WGS) entry which is preliminary data.</text>
</comment>
<dbReference type="Gene3D" id="3.30.460.40">
    <property type="match status" value="1"/>
</dbReference>
<gene>
    <name evidence="1" type="ORF">J2I47_24705</name>
</gene>
<proteinExistence type="predicted"/>
<dbReference type="InterPro" id="IPR043519">
    <property type="entry name" value="NT_sf"/>
</dbReference>
<organism evidence="1 2">
    <name type="scientific">Fibrella rubiginis</name>
    <dbReference type="NCBI Taxonomy" id="2817060"/>
    <lineage>
        <taxon>Bacteria</taxon>
        <taxon>Pseudomonadati</taxon>
        <taxon>Bacteroidota</taxon>
        <taxon>Cytophagia</taxon>
        <taxon>Cytophagales</taxon>
        <taxon>Spirosomataceae</taxon>
        <taxon>Fibrella</taxon>
    </lineage>
</organism>
<dbReference type="SUPFAM" id="SSF81301">
    <property type="entry name" value="Nucleotidyltransferase"/>
    <property type="match status" value="1"/>
</dbReference>
<evidence type="ECO:0000313" key="2">
    <source>
        <dbReference type="Proteomes" id="UP000664034"/>
    </source>
</evidence>
<sequence length="194" mass="21298">MQPTPVIPAQPMLDRFVGLMQVAGAFYRGNAANPPKAMDISQEDVQTLFRSLNAHGVQYLLVGGMANIVHGYIRTTEDLDLWIRVGDENKAHLVQALAENEVAGAELLLNVPLLFDWSTVSVGKGGFTLDMGHSLKAFADEAFDACYARARQAMFNDVPFKVLNLNDLITEKKAVGRPKDLGDIDELTKLIERG</sequence>
<dbReference type="AlphaFoldDB" id="A0A939GIM2"/>
<protein>
    <recommendedName>
        <fullName evidence="3">Nucleotidyltransferase</fullName>
    </recommendedName>
</protein>
<name>A0A939GIM2_9BACT</name>